<keyword evidence="5" id="KW-0482">Metalloprotease</keyword>
<evidence type="ECO:0000256" key="2">
    <source>
        <dbReference type="ARBA" id="ARBA00022670"/>
    </source>
</evidence>
<keyword evidence="3" id="KW-0479">Metal-binding</keyword>
<evidence type="ECO:0000313" key="11">
    <source>
        <dbReference type="Proteomes" id="UP000037923"/>
    </source>
</evidence>
<dbReference type="PIRSF" id="PIRSF006615">
    <property type="entry name" value="Zn_crbxpep_Taq"/>
    <property type="match status" value="1"/>
</dbReference>
<evidence type="ECO:0000313" key="10">
    <source>
        <dbReference type="EMBL" id="KPA77163.1"/>
    </source>
</evidence>
<dbReference type="VEuPathDB" id="TriTrypDB:LpyrH10_17_0180"/>
<keyword evidence="2" id="KW-0645">Protease</keyword>
<comment type="catalytic activity">
    <reaction evidence="6">
        <text>Release of a C-terminal amino acid with broad specificity, except for -Pro.</text>
        <dbReference type="EC" id="3.4.17.19"/>
    </reaction>
</comment>
<comment type="caution">
    <text evidence="10">The sequence shown here is derived from an EMBL/GenBank/DDBJ whole genome shotgun (WGS) entry which is preliminary data.</text>
</comment>
<dbReference type="GO" id="GO:0004181">
    <property type="term" value="F:metallocarboxypeptidase activity"/>
    <property type="evidence" value="ECO:0007669"/>
    <property type="project" value="InterPro"/>
</dbReference>
<keyword evidence="1 10" id="KW-0121">Carboxypeptidase</keyword>
<reference evidence="10 11" key="1">
    <citation type="submission" date="2015-07" db="EMBL/GenBank/DDBJ databases">
        <title>High-quality genome of monoxenous trypanosomatid Leptomonas pyrrhocoris.</title>
        <authorList>
            <person name="Flegontov P."/>
            <person name="Butenko A."/>
            <person name="Firsov S."/>
            <person name="Vlcek C."/>
            <person name="Logacheva M.D."/>
            <person name="Field M."/>
            <person name="Filatov D."/>
            <person name="Flegontova O."/>
            <person name="Gerasimov E."/>
            <person name="Jackson A.P."/>
            <person name="Kelly S."/>
            <person name="Opperdoes F."/>
            <person name="O'Reilly A."/>
            <person name="Votypka J."/>
            <person name="Yurchenko V."/>
            <person name="Lukes J."/>
        </authorList>
    </citation>
    <scope>NUCLEOTIDE SEQUENCE [LARGE SCALE GENOMIC DNA]</scope>
    <source>
        <strain evidence="10">H10</strain>
    </source>
</reference>
<evidence type="ECO:0000256" key="7">
    <source>
        <dbReference type="ARBA" id="ARBA00061580"/>
    </source>
</evidence>
<dbReference type="OrthoDB" id="269304at2759"/>
<dbReference type="RefSeq" id="XP_015655602.1">
    <property type="nucleotide sequence ID" value="XM_015805596.1"/>
</dbReference>
<evidence type="ECO:0000256" key="4">
    <source>
        <dbReference type="ARBA" id="ARBA00022801"/>
    </source>
</evidence>
<dbReference type="EC" id="3.4.17.19" evidence="8"/>
<evidence type="ECO:0000256" key="3">
    <source>
        <dbReference type="ARBA" id="ARBA00022723"/>
    </source>
</evidence>
<keyword evidence="11" id="KW-1185">Reference proteome</keyword>
<evidence type="ECO:0000256" key="8">
    <source>
        <dbReference type="ARBA" id="ARBA00066553"/>
    </source>
</evidence>
<protein>
    <recommendedName>
        <fullName evidence="8">carboxypeptidase Taq</fullName>
        <ecNumber evidence="8">3.4.17.19</ecNumber>
    </recommendedName>
</protein>
<dbReference type="PROSITE" id="PS52034">
    <property type="entry name" value="PEPTIDASE_M32"/>
    <property type="match status" value="1"/>
</dbReference>
<comment type="similarity">
    <text evidence="7">Belongs to the peptidase M32 family.</text>
</comment>
<organism evidence="10 11">
    <name type="scientific">Leptomonas pyrrhocoris</name>
    <name type="common">Firebug parasite</name>
    <dbReference type="NCBI Taxonomy" id="157538"/>
    <lineage>
        <taxon>Eukaryota</taxon>
        <taxon>Discoba</taxon>
        <taxon>Euglenozoa</taxon>
        <taxon>Kinetoplastea</taxon>
        <taxon>Metakinetoplastina</taxon>
        <taxon>Trypanosomatida</taxon>
        <taxon>Trypanosomatidae</taxon>
        <taxon>Leishmaniinae</taxon>
        <taxon>Leptomonas</taxon>
    </lineage>
</organism>
<dbReference type="CDD" id="cd06460">
    <property type="entry name" value="M32_Taq"/>
    <property type="match status" value="1"/>
</dbReference>
<keyword evidence="4" id="KW-0378">Hydrolase</keyword>
<evidence type="ECO:0000256" key="5">
    <source>
        <dbReference type="ARBA" id="ARBA00023049"/>
    </source>
</evidence>
<proteinExistence type="inferred from homology"/>
<dbReference type="SUPFAM" id="SSF55486">
    <property type="entry name" value="Metalloproteases ('zincins'), catalytic domain"/>
    <property type="match status" value="1"/>
</dbReference>
<dbReference type="PRINTS" id="PR00998">
    <property type="entry name" value="CRBOXYPTASET"/>
</dbReference>
<sequence>MQAYEKLKQLHQKLYNLQHLAALAEWDMQTMMPVKGAEARANALAELQAVLHQLKTAPHVAVLLEEALAVRDELDEVDRANLREMARLHALETQLPEDLLLRKTRVAALAQPLWVRCRADNDVATWLPMLQQLVELGREEGRVRAGTADLSPYDALLRANEPGMTVAKLDAIYADIKSWLPALYKEVLNNCKDVDASLVPLQTPIAEAQQVALGRQLMTEVWKYDWDAGRYDKAPHPFGGMVKEDVRMTYYWTPENYTRCMLATIHETGHAKYEQGCGPREMLGQPVCMARSGGIHETQSLLAERMIGKSAAFAEYVTPLLELHLGAQPGLTVENVRKLNQLVKPSYIRTLADELGNPLHVILRYEIERDLIDGRLEAADVPRVWNDKMKDYIGLETLGRDDIGCLQDIHWAGCGWACFPAYSIGAIGAAQLMATIRQQLGDDVVTQCIRTGHIDPILAKQKELIWDKGCLYETDELLTKATGEPLNARHLREHLERRYLRNEDC</sequence>
<name>A0A0M9FW24_LEPPY</name>
<dbReference type="OMA" id="QCIRTGH"/>
<gene>
    <name evidence="10" type="ORF">ABB37_07086</name>
</gene>
<dbReference type="AlphaFoldDB" id="A0A0M9FW24"/>
<dbReference type="GeneID" id="26907372"/>
<dbReference type="Proteomes" id="UP000037923">
    <property type="component" value="Unassembled WGS sequence"/>
</dbReference>
<dbReference type="InterPro" id="IPR001333">
    <property type="entry name" value="Peptidase_M32_Taq"/>
</dbReference>
<dbReference type="FunFam" id="1.10.1370.30:FF:000003">
    <property type="entry name" value="Thermostable carboxypeptidase 1"/>
    <property type="match status" value="1"/>
</dbReference>
<dbReference type="Gene3D" id="1.10.1370.30">
    <property type="match status" value="1"/>
</dbReference>
<evidence type="ECO:0000256" key="6">
    <source>
        <dbReference type="ARBA" id="ARBA00052755"/>
    </source>
</evidence>
<dbReference type="PANTHER" id="PTHR34217:SF1">
    <property type="entry name" value="CARBOXYPEPTIDASE 1"/>
    <property type="match status" value="1"/>
</dbReference>
<dbReference type="PANTHER" id="PTHR34217">
    <property type="entry name" value="METAL-DEPENDENT CARBOXYPEPTIDASE"/>
    <property type="match status" value="1"/>
</dbReference>
<dbReference type="Pfam" id="PF02074">
    <property type="entry name" value="Peptidase_M32"/>
    <property type="match status" value="1"/>
</dbReference>
<dbReference type="EMBL" id="LGTL01000017">
    <property type="protein sequence ID" value="KPA77163.1"/>
    <property type="molecule type" value="Genomic_DNA"/>
</dbReference>
<evidence type="ECO:0000256" key="9">
    <source>
        <dbReference type="PIRSR" id="PIRSR006615-2"/>
    </source>
</evidence>
<accession>A0A0M9FW24</accession>
<dbReference type="GO" id="GO:0006508">
    <property type="term" value="P:proteolysis"/>
    <property type="evidence" value="ECO:0007669"/>
    <property type="project" value="UniProtKB-KW"/>
</dbReference>
<dbReference type="GO" id="GO:0046914">
    <property type="term" value="F:transition metal ion binding"/>
    <property type="evidence" value="ECO:0007669"/>
    <property type="project" value="UniProtKB-ARBA"/>
</dbReference>
<evidence type="ECO:0000256" key="1">
    <source>
        <dbReference type="ARBA" id="ARBA00022645"/>
    </source>
</evidence>
<feature type="active site" description="Proton donor/acceptor" evidence="9">
    <location>
        <position position="267"/>
    </location>
</feature>